<comment type="caution">
    <text evidence="1">The sequence shown here is derived from an EMBL/GenBank/DDBJ whole genome shotgun (WGS) entry which is preliminary data.</text>
</comment>
<accession>A0A2M9YKA2</accession>
<evidence type="ECO:0000313" key="2">
    <source>
        <dbReference type="EMBL" id="PJZ60404.1"/>
    </source>
</evidence>
<dbReference type="EMBL" id="NPDV01000017">
    <property type="protein sequence ID" value="PJZ51962.1"/>
    <property type="molecule type" value="Genomic_DNA"/>
</dbReference>
<dbReference type="EMBL" id="NPDU01000063">
    <property type="protein sequence ID" value="PJZ60404.1"/>
    <property type="molecule type" value="Genomic_DNA"/>
</dbReference>
<dbReference type="Proteomes" id="UP000232188">
    <property type="component" value="Unassembled WGS sequence"/>
</dbReference>
<name>A0A2M9YKA2_9LEPT</name>
<evidence type="ECO:0000313" key="1">
    <source>
        <dbReference type="EMBL" id="PJZ51962.1"/>
    </source>
</evidence>
<reference evidence="3 4" key="1">
    <citation type="submission" date="2017-07" db="EMBL/GenBank/DDBJ databases">
        <title>Leptospira spp. isolated from tropical soils.</title>
        <authorList>
            <person name="Thibeaux R."/>
            <person name="Iraola G."/>
            <person name="Ferres I."/>
            <person name="Bierque E."/>
            <person name="Girault D."/>
            <person name="Soupe-Gilbert M.-E."/>
            <person name="Picardeau M."/>
            <person name="Goarant C."/>
        </authorList>
    </citation>
    <scope>NUCLEOTIDE SEQUENCE [LARGE SCALE GENOMIC DNA]</scope>
    <source>
        <strain evidence="1 4">FH2-B-C1</strain>
        <strain evidence="2 3">FH2-B-D1</strain>
    </source>
</reference>
<evidence type="ECO:0000313" key="3">
    <source>
        <dbReference type="Proteomes" id="UP000232149"/>
    </source>
</evidence>
<keyword evidence="3" id="KW-1185">Reference proteome</keyword>
<organism evidence="1 4">
    <name type="scientific">Leptospira adleri</name>
    <dbReference type="NCBI Taxonomy" id="2023186"/>
    <lineage>
        <taxon>Bacteria</taxon>
        <taxon>Pseudomonadati</taxon>
        <taxon>Spirochaetota</taxon>
        <taxon>Spirochaetia</taxon>
        <taxon>Leptospirales</taxon>
        <taxon>Leptospiraceae</taxon>
        <taxon>Leptospira</taxon>
    </lineage>
</organism>
<sequence length="62" mass="7552">MWELIQKGLEFYKKISPFVFEFLKNKRTHSDSQDRSLGIIRKNEATFRQDLARRILLKLIRK</sequence>
<proteinExistence type="predicted"/>
<dbReference type="Proteomes" id="UP000232149">
    <property type="component" value="Unassembled WGS sequence"/>
</dbReference>
<gene>
    <name evidence="2" type="ORF">CH376_18570</name>
    <name evidence="1" type="ORF">CH380_17125</name>
</gene>
<protein>
    <submittedName>
        <fullName evidence="1">Uncharacterized protein</fullName>
    </submittedName>
</protein>
<dbReference type="AlphaFoldDB" id="A0A2M9YKA2"/>
<evidence type="ECO:0000313" key="4">
    <source>
        <dbReference type="Proteomes" id="UP000232188"/>
    </source>
</evidence>